<keyword evidence="2" id="KW-1185">Reference proteome</keyword>
<accession>A0A9Q3CDR9</accession>
<reference evidence="1" key="1">
    <citation type="submission" date="2021-03" db="EMBL/GenBank/DDBJ databases">
        <title>Draft genome sequence of rust myrtle Austropuccinia psidii MF-1, a brazilian biotype.</title>
        <authorList>
            <person name="Quecine M.C."/>
            <person name="Pachon D.M.R."/>
            <person name="Bonatelli M.L."/>
            <person name="Correr F.H."/>
            <person name="Franceschini L.M."/>
            <person name="Leite T.F."/>
            <person name="Margarido G.R.A."/>
            <person name="Almeida C.A."/>
            <person name="Ferrarezi J.A."/>
            <person name="Labate C.A."/>
        </authorList>
    </citation>
    <scope>NUCLEOTIDE SEQUENCE</scope>
    <source>
        <strain evidence="1">MF-1</strain>
    </source>
</reference>
<dbReference type="OrthoDB" id="2505547at2759"/>
<sequence length="102" mass="11644">MPTLRKSNHYTWQSRHCQWQTLATTHWLTTVLCGQLPFNSEELVDDSPSLLDNQSPAKNRAISHFIDTTVLHDFSLCVGIIPSRTTTKQFFEAIKTRLCPGN</sequence>
<evidence type="ECO:0000313" key="2">
    <source>
        <dbReference type="Proteomes" id="UP000765509"/>
    </source>
</evidence>
<proteinExistence type="predicted"/>
<evidence type="ECO:0000313" key="1">
    <source>
        <dbReference type="EMBL" id="MBW0481153.1"/>
    </source>
</evidence>
<comment type="caution">
    <text evidence="1">The sequence shown here is derived from an EMBL/GenBank/DDBJ whole genome shotgun (WGS) entry which is preliminary data.</text>
</comment>
<dbReference type="EMBL" id="AVOT02006263">
    <property type="protein sequence ID" value="MBW0481153.1"/>
    <property type="molecule type" value="Genomic_DNA"/>
</dbReference>
<gene>
    <name evidence="1" type="ORF">O181_020868</name>
</gene>
<protein>
    <submittedName>
        <fullName evidence="1">Uncharacterized protein</fullName>
    </submittedName>
</protein>
<dbReference type="Proteomes" id="UP000765509">
    <property type="component" value="Unassembled WGS sequence"/>
</dbReference>
<name>A0A9Q3CDR9_9BASI</name>
<organism evidence="1 2">
    <name type="scientific">Austropuccinia psidii MF-1</name>
    <dbReference type="NCBI Taxonomy" id="1389203"/>
    <lineage>
        <taxon>Eukaryota</taxon>
        <taxon>Fungi</taxon>
        <taxon>Dikarya</taxon>
        <taxon>Basidiomycota</taxon>
        <taxon>Pucciniomycotina</taxon>
        <taxon>Pucciniomycetes</taxon>
        <taxon>Pucciniales</taxon>
        <taxon>Sphaerophragmiaceae</taxon>
        <taxon>Austropuccinia</taxon>
    </lineage>
</organism>
<dbReference type="AlphaFoldDB" id="A0A9Q3CDR9"/>